<dbReference type="AlphaFoldDB" id="A0A8H3QU60"/>
<dbReference type="EMBL" id="BLAL01000208">
    <property type="protein sequence ID" value="GES92031.1"/>
    <property type="molecule type" value="Genomic_DNA"/>
</dbReference>
<proteinExistence type="predicted"/>
<accession>A0A8H3QU60</accession>
<evidence type="ECO:0000313" key="3">
    <source>
        <dbReference type="Proteomes" id="UP000615446"/>
    </source>
</evidence>
<gene>
    <name evidence="2" type="ORF">RCL2_001883100</name>
</gene>
<evidence type="ECO:0000256" key="1">
    <source>
        <dbReference type="SAM" id="MobiDB-lite"/>
    </source>
</evidence>
<name>A0A8H3QU60_9GLOM</name>
<comment type="caution">
    <text evidence="2">The sequence shown here is derived from an EMBL/GenBank/DDBJ whole genome shotgun (WGS) entry which is preliminary data.</text>
</comment>
<organism evidence="2 3">
    <name type="scientific">Rhizophagus clarus</name>
    <dbReference type="NCBI Taxonomy" id="94130"/>
    <lineage>
        <taxon>Eukaryota</taxon>
        <taxon>Fungi</taxon>
        <taxon>Fungi incertae sedis</taxon>
        <taxon>Mucoromycota</taxon>
        <taxon>Glomeromycotina</taxon>
        <taxon>Glomeromycetes</taxon>
        <taxon>Glomerales</taxon>
        <taxon>Glomeraceae</taxon>
        <taxon>Rhizophagus</taxon>
    </lineage>
</organism>
<feature type="region of interest" description="Disordered" evidence="1">
    <location>
        <begin position="108"/>
        <end position="132"/>
    </location>
</feature>
<dbReference type="Proteomes" id="UP000615446">
    <property type="component" value="Unassembled WGS sequence"/>
</dbReference>
<protein>
    <submittedName>
        <fullName evidence="2">Uncharacterized protein</fullName>
    </submittedName>
</protein>
<reference evidence="2" key="1">
    <citation type="submission" date="2019-10" db="EMBL/GenBank/DDBJ databases">
        <title>Conservation and host-specific expression of non-tandemly repeated heterogenous ribosome RNA gene in arbuscular mycorrhizal fungi.</title>
        <authorList>
            <person name="Maeda T."/>
            <person name="Kobayashi Y."/>
            <person name="Nakagawa T."/>
            <person name="Ezawa T."/>
            <person name="Yamaguchi K."/>
            <person name="Bino T."/>
            <person name="Nishimoto Y."/>
            <person name="Shigenobu S."/>
            <person name="Kawaguchi M."/>
        </authorList>
    </citation>
    <scope>NUCLEOTIDE SEQUENCE</scope>
    <source>
        <strain evidence="2">HR1</strain>
    </source>
</reference>
<sequence>MLARRFLDHPKTTENLDVSKTFEDQKEFVLKTMIPFIMNVLSCDTYPLQQFLRGYLDEVTNQKSKGRNFKKHIQTYSDSQLVEEVNPPLNAPKWIISGYNGPLKRLVASIHSDDEDEGDTEKDNGHERQQRQ</sequence>
<feature type="compositionally biased region" description="Basic and acidic residues" evidence="1">
    <location>
        <begin position="121"/>
        <end position="132"/>
    </location>
</feature>
<evidence type="ECO:0000313" key="2">
    <source>
        <dbReference type="EMBL" id="GES92031.1"/>
    </source>
</evidence>